<organism evidence="1 2">
    <name type="scientific">Candidatus Enterococcus moelleringii</name>
    <dbReference type="NCBI Taxonomy" id="2815325"/>
    <lineage>
        <taxon>Bacteria</taxon>
        <taxon>Bacillati</taxon>
        <taxon>Bacillota</taxon>
        <taxon>Bacilli</taxon>
        <taxon>Lactobacillales</taxon>
        <taxon>Enterococcaceae</taxon>
        <taxon>Enterococcus</taxon>
    </lineage>
</organism>
<dbReference type="Proteomes" id="UP000664601">
    <property type="component" value="Unassembled WGS sequence"/>
</dbReference>
<evidence type="ECO:0000313" key="1">
    <source>
        <dbReference type="EMBL" id="MBO1308644.1"/>
    </source>
</evidence>
<dbReference type="RefSeq" id="WP_207675635.1">
    <property type="nucleotide sequence ID" value="NZ_JAFREM010000039.1"/>
</dbReference>
<sequence length="261" mass="30187">MKNMTIDVPEKMERNTFLNTRDWDPDWLEYLCEASPFLSRSGIYPIHAILPIPGKKESLVVYGEESYCHSNYRTLATLLRSDFGLSAERLVLRLTMDELGCFQERLHPMILDWGALFPVKTPKHATWLNPLSIYEIREDGPERTFISMASGPGVCVKPHKETIEKFAANALLALACLRRDLHQQTDHGSVYPLDFIELPNTPFVHTLCEHEILQTFPIVRGEFRDHYIKKGFIFDVLDTTRASGLELFDYRTLHDLLLEYK</sequence>
<reference evidence="1 2" key="1">
    <citation type="submission" date="2021-03" db="EMBL/GenBank/DDBJ databases">
        <title>Enterococcal diversity collection.</title>
        <authorList>
            <person name="Gilmore M.S."/>
            <person name="Schwartzman J."/>
            <person name="Van Tyne D."/>
            <person name="Martin M."/>
            <person name="Earl A.M."/>
            <person name="Manson A.L."/>
            <person name="Straub T."/>
            <person name="Salamzade R."/>
            <person name="Saavedra J."/>
            <person name="Lebreton F."/>
            <person name="Prichula J."/>
            <person name="Schaufler K."/>
            <person name="Gaca A."/>
            <person name="Sgardioli B."/>
            <person name="Wagenaar J."/>
            <person name="Strong T."/>
        </authorList>
    </citation>
    <scope>NUCLEOTIDE SEQUENCE [LARGE SCALE GENOMIC DNA]</scope>
    <source>
        <strain evidence="1 2">669A</strain>
    </source>
</reference>
<name>A0ABS3LJW1_9ENTE</name>
<keyword evidence="2" id="KW-1185">Reference proteome</keyword>
<protein>
    <submittedName>
        <fullName evidence="1">Uncharacterized protein</fullName>
    </submittedName>
</protein>
<gene>
    <name evidence="1" type="ORF">JZO70_20890</name>
</gene>
<dbReference type="EMBL" id="JAFREM010000039">
    <property type="protein sequence ID" value="MBO1308644.1"/>
    <property type="molecule type" value="Genomic_DNA"/>
</dbReference>
<proteinExistence type="predicted"/>
<evidence type="ECO:0000313" key="2">
    <source>
        <dbReference type="Proteomes" id="UP000664601"/>
    </source>
</evidence>
<accession>A0ABS3LJW1</accession>
<comment type="caution">
    <text evidence="1">The sequence shown here is derived from an EMBL/GenBank/DDBJ whole genome shotgun (WGS) entry which is preliminary data.</text>
</comment>